<dbReference type="SUPFAM" id="SSF54495">
    <property type="entry name" value="UBC-like"/>
    <property type="match status" value="1"/>
</dbReference>
<evidence type="ECO:0000256" key="2">
    <source>
        <dbReference type="ARBA" id="ARBA00022490"/>
    </source>
</evidence>
<dbReference type="GO" id="GO:0004869">
    <property type="term" value="F:cysteine-type endopeptidase inhibitor activity"/>
    <property type="evidence" value="ECO:0007669"/>
    <property type="project" value="TreeGrafter"/>
</dbReference>
<keyword evidence="5" id="KW-0547">Nucleotide-binding</keyword>
<dbReference type="PROSITE" id="PS50127">
    <property type="entry name" value="UBC_2"/>
    <property type="match status" value="1"/>
</dbReference>
<evidence type="ECO:0000256" key="10">
    <source>
        <dbReference type="ARBA" id="ARBA00042316"/>
    </source>
</evidence>
<dbReference type="GO" id="GO:0043066">
    <property type="term" value="P:negative regulation of apoptotic process"/>
    <property type="evidence" value="ECO:0007669"/>
    <property type="project" value="TreeGrafter"/>
</dbReference>
<evidence type="ECO:0000256" key="3">
    <source>
        <dbReference type="ARBA" id="ARBA00022679"/>
    </source>
</evidence>
<dbReference type="InterPro" id="IPR000608">
    <property type="entry name" value="UBC"/>
</dbReference>
<evidence type="ECO:0000256" key="5">
    <source>
        <dbReference type="ARBA" id="ARBA00022741"/>
    </source>
</evidence>
<accession>A0A6C0KZ74</accession>
<keyword evidence="7" id="KW-0067">ATP-binding</keyword>
<dbReference type="Pfam" id="PF00179">
    <property type="entry name" value="UQ_con"/>
    <property type="match status" value="1"/>
</dbReference>
<dbReference type="GO" id="GO:0005634">
    <property type="term" value="C:nucleus"/>
    <property type="evidence" value="ECO:0007669"/>
    <property type="project" value="TreeGrafter"/>
</dbReference>
<dbReference type="GO" id="GO:0016740">
    <property type="term" value="F:transferase activity"/>
    <property type="evidence" value="ECO:0007669"/>
    <property type="project" value="UniProtKB-KW"/>
</dbReference>
<evidence type="ECO:0000256" key="4">
    <source>
        <dbReference type="ARBA" id="ARBA00022703"/>
    </source>
</evidence>
<evidence type="ECO:0000313" key="13">
    <source>
        <dbReference type="EMBL" id="QHU22573.1"/>
    </source>
</evidence>
<dbReference type="PANTHER" id="PTHR46116:SF26">
    <property type="entry name" value="UBIQUITIN-CONJUGATING ENZYME E2 Z"/>
    <property type="match status" value="1"/>
</dbReference>
<keyword evidence="6" id="KW-0833">Ubl conjugation pathway</keyword>
<keyword evidence="4" id="KW-0053">Apoptosis</keyword>
<evidence type="ECO:0000256" key="9">
    <source>
        <dbReference type="ARBA" id="ARBA00041798"/>
    </source>
</evidence>
<reference evidence="13" key="1">
    <citation type="journal article" date="2020" name="Nature">
        <title>Giant virus diversity and host interactions through global metagenomics.</title>
        <authorList>
            <person name="Schulz F."/>
            <person name="Roux S."/>
            <person name="Paez-Espino D."/>
            <person name="Jungbluth S."/>
            <person name="Walsh D.A."/>
            <person name="Denef V.J."/>
            <person name="McMahon K.D."/>
            <person name="Konstantinidis K.T."/>
            <person name="Eloe-Fadrosh E.A."/>
            <person name="Kyrpides N.C."/>
            <person name="Woyke T."/>
        </authorList>
    </citation>
    <scope>NUCLEOTIDE SEQUENCE</scope>
    <source>
        <strain evidence="13">GVMAG-S-ERX555907-102</strain>
    </source>
</reference>
<sequence length="231" mass="26977">MNEAFKRIIIDIKDLKKSPIDNICYVPDEDNILNGYALIIGPENTPYEYGNFLFQFRFSDKYPYAPPKVLYKSNDGVTRFNPNLYRSGKVCLSILNTWSGEQWSACQTIRSVLLTLQTTLNEIPLLNEPGVDAKLHKGSISKYNKMIRYKSLEFTILYYLNNIEKIPIQNVEIVEAILSYYKMNKQNILKSALGVRDANKQENLYLQMYDMKMSLNYDNLYNRIETFINKN</sequence>
<keyword evidence="3" id="KW-0808">Transferase</keyword>
<dbReference type="GO" id="GO:0005524">
    <property type="term" value="F:ATP binding"/>
    <property type="evidence" value="ECO:0007669"/>
    <property type="project" value="UniProtKB-KW"/>
</dbReference>
<dbReference type="GO" id="GO:0005737">
    <property type="term" value="C:cytoplasm"/>
    <property type="evidence" value="ECO:0007669"/>
    <property type="project" value="UniProtKB-SubCell"/>
</dbReference>
<keyword evidence="2" id="KW-0963">Cytoplasm</keyword>
<dbReference type="InterPro" id="IPR016135">
    <property type="entry name" value="UBQ-conjugating_enzyme/RWD"/>
</dbReference>
<feature type="domain" description="UBC core" evidence="12">
    <location>
        <begin position="3"/>
        <end position="156"/>
    </location>
</feature>
<dbReference type="AlphaFoldDB" id="A0A6C0KZ74"/>
<dbReference type="SMART" id="SM00212">
    <property type="entry name" value="UBCc"/>
    <property type="match status" value="1"/>
</dbReference>
<comment type="subcellular location">
    <subcellularLocation>
        <location evidence="1">Cytoplasm</location>
    </subcellularLocation>
</comment>
<evidence type="ECO:0000256" key="11">
    <source>
        <dbReference type="ARBA" id="ARBA00042401"/>
    </source>
</evidence>
<proteinExistence type="predicted"/>
<evidence type="ECO:0000259" key="12">
    <source>
        <dbReference type="PROSITE" id="PS50127"/>
    </source>
</evidence>
<evidence type="ECO:0000256" key="6">
    <source>
        <dbReference type="ARBA" id="ARBA00022786"/>
    </source>
</evidence>
<organism evidence="13">
    <name type="scientific">viral metagenome</name>
    <dbReference type="NCBI Taxonomy" id="1070528"/>
    <lineage>
        <taxon>unclassified sequences</taxon>
        <taxon>metagenomes</taxon>
        <taxon>organismal metagenomes</taxon>
    </lineage>
</organism>
<dbReference type="EMBL" id="MN741011">
    <property type="protein sequence ID" value="QHU22573.1"/>
    <property type="molecule type" value="Genomic_DNA"/>
</dbReference>
<evidence type="ECO:0000256" key="1">
    <source>
        <dbReference type="ARBA" id="ARBA00004496"/>
    </source>
</evidence>
<evidence type="ECO:0000256" key="7">
    <source>
        <dbReference type="ARBA" id="ARBA00022840"/>
    </source>
</evidence>
<dbReference type="Gene3D" id="3.10.110.10">
    <property type="entry name" value="Ubiquitin Conjugating Enzyme"/>
    <property type="match status" value="1"/>
</dbReference>
<protein>
    <recommendedName>
        <fullName evidence="8">Ubiquitin-conjugating enzyme E2 Z</fullName>
    </recommendedName>
    <alternativeName>
        <fullName evidence="9">E2 ubiquitin-conjugating enzyme Z</fullName>
    </alternativeName>
    <alternativeName>
        <fullName evidence="11">Ubiquitin carrier protein Z</fullName>
    </alternativeName>
    <alternativeName>
        <fullName evidence="10">Ubiquitin-protein ligase Z</fullName>
    </alternativeName>
</protein>
<name>A0A6C0KZ74_9ZZZZ</name>
<dbReference type="PANTHER" id="PTHR46116">
    <property type="entry name" value="(E3-INDEPENDENT) E2 UBIQUITIN-CONJUGATING ENZYME"/>
    <property type="match status" value="1"/>
</dbReference>
<dbReference type="GO" id="GO:0006915">
    <property type="term" value="P:apoptotic process"/>
    <property type="evidence" value="ECO:0007669"/>
    <property type="project" value="UniProtKB-KW"/>
</dbReference>
<evidence type="ECO:0000256" key="8">
    <source>
        <dbReference type="ARBA" id="ARBA00039894"/>
    </source>
</evidence>